<organism evidence="2 3">
    <name type="scientific">Reticulomyxa filosa</name>
    <dbReference type="NCBI Taxonomy" id="46433"/>
    <lineage>
        <taxon>Eukaryota</taxon>
        <taxon>Sar</taxon>
        <taxon>Rhizaria</taxon>
        <taxon>Retaria</taxon>
        <taxon>Foraminifera</taxon>
        <taxon>Monothalamids</taxon>
        <taxon>Reticulomyxidae</taxon>
        <taxon>Reticulomyxa</taxon>
    </lineage>
</organism>
<dbReference type="AlphaFoldDB" id="X6MS09"/>
<evidence type="ECO:0000313" key="2">
    <source>
        <dbReference type="EMBL" id="ETO16431.1"/>
    </source>
</evidence>
<proteinExistence type="predicted"/>
<reference evidence="2 3" key="1">
    <citation type="journal article" date="2013" name="Curr. Biol.">
        <title>The Genome of the Foraminiferan Reticulomyxa filosa.</title>
        <authorList>
            <person name="Glockner G."/>
            <person name="Hulsmann N."/>
            <person name="Schleicher M."/>
            <person name="Noegel A.A."/>
            <person name="Eichinger L."/>
            <person name="Gallinger C."/>
            <person name="Pawlowski J."/>
            <person name="Sierra R."/>
            <person name="Euteneuer U."/>
            <person name="Pillet L."/>
            <person name="Moustafa A."/>
            <person name="Platzer M."/>
            <person name="Groth M."/>
            <person name="Szafranski K."/>
            <person name="Schliwa M."/>
        </authorList>
    </citation>
    <scope>NUCLEOTIDE SEQUENCE [LARGE SCALE GENOMIC DNA]</scope>
</reference>
<accession>X6MS09</accession>
<evidence type="ECO:0000256" key="1">
    <source>
        <dbReference type="SAM" id="Coils"/>
    </source>
</evidence>
<dbReference type="EMBL" id="ASPP01018265">
    <property type="protein sequence ID" value="ETO16431.1"/>
    <property type="molecule type" value="Genomic_DNA"/>
</dbReference>
<name>X6MS09_RETFI</name>
<comment type="caution">
    <text evidence="2">The sequence shown here is derived from an EMBL/GenBank/DDBJ whole genome shotgun (WGS) entry which is preliminary data.</text>
</comment>
<evidence type="ECO:0000313" key="3">
    <source>
        <dbReference type="Proteomes" id="UP000023152"/>
    </source>
</evidence>
<feature type="coiled-coil region" evidence="1">
    <location>
        <begin position="70"/>
        <end position="97"/>
    </location>
</feature>
<sequence length="105" mass="12837">MNKVRQLENHLIKDNPKQNKQNKNFCYTHDNVEISFFFFFFFFKMGIETNKTKKDQLQLQKENEKLHQCIANDDLEIKNLQNENQQLKQLLKSYKVAFFFKKKKN</sequence>
<keyword evidence="3" id="KW-1185">Reference proteome</keyword>
<dbReference type="Proteomes" id="UP000023152">
    <property type="component" value="Unassembled WGS sequence"/>
</dbReference>
<gene>
    <name evidence="2" type="ORF">RFI_20908</name>
</gene>
<keyword evidence="1" id="KW-0175">Coiled coil</keyword>
<protein>
    <submittedName>
        <fullName evidence="2">Uncharacterized protein</fullName>
    </submittedName>
</protein>